<dbReference type="Proteomes" id="UP001500305">
    <property type="component" value="Unassembled WGS sequence"/>
</dbReference>
<proteinExistence type="predicted"/>
<sequence>MARLTVEGADLVVRLRWWERLVARSGPVRVPLAAVEKVAVAREPWRVLRGARESGVLVPGRLCLGVWRHPGGRDFVALRPFTDVVVSVDLHRPSPFARIAVHSAEAPQTAADLRTAVSRAAIAADGRQEDIPGAMPEPEKPLARPGGRWAGVPAHA</sequence>
<gene>
    <name evidence="2" type="ORF">GCM10010430_72710</name>
</gene>
<name>A0ABN3EYR6_9ACTN</name>
<organism evidence="2 3">
    <name type="scientific">Kitasatospora cystarginea</name>
    <dbReference type="NCBI Taxonomy" id="58350"/>
    <lineage>
        <taxon>Bacteria</taxon>
        <taxon>Bacillati</taxon>
        <taxon>Actinomycetota</taxon>
        <taxon>Actinomycetes</taxon>
        <taxon>Kitasatosporales</taxon>
        <taxon>Streptomycetaceae</taxon>
        <taxon>Kitasatospora</taxon>
    </lineage>
</organism>
<reference evidence="2 3" key="1">
    <citation type="journal article" date="2019" name="Int. J. Syst. Evol. Microbiol.">
        <title>The Global Catalogue of Microorganisms (GCM) 10K type strain sequencing project: providing services to taxonomists for standard genome sequencing and annotation.</title>
        <authorList>
            <consortium name="The Broad Institute Genomics Platform"/>
            <consortium name="The Broad Institute Genome Sequencing Center for Infectious Disease"/>
            <person name="Wu L."/>
            <person name="Ma J."/>
        </authorList>
    </citation>
    <scope>NUCLEOTIDE SEQUENCE [LARGE SCALE GENOMIC DNA]</scope>
    <source>
        <strain evidence="2 3">JCM 7356</strain>
    </source>
</reference>
<dbReference type="RefSeq" id="WP_344640850.1">
    <property type="nucleotide sequence ID" value="NZ_BAAATR010000054.1"/>
</dbReference>
<evidence type="ECO:0000313" key="2">
    <source>
        <dbReference type="EMBL" id="GAA2276227.1"/>
    </source>
</evidence>
<keyword evidence="3" id="KW-1185">Reference proteome</keyword>
<comment type="caution">
    <text evidence="2">The sequence shown here is derived from an EMBL/GenBank/DDBJ whole genome shotgun (WGS) entry which is preliminary data.</text>
</comment>
<evidence type="ECO:0000256" key="1">
    <source>
        <dbReference type="SAM" id="MobiDB-lite"/>
    </source>
</evidence>
<evidence type="ECO:0000313" key="3">
    <source>
        <dbReference type="Proteomes" id="UP001500305"/>
    </source>
</evidence>
<dbReference type="EMBL" id="BAAATR010000054">
    <property type="protein sequence ID" value="GAA2276227.1"/>
    <property type="molecule type" value="Genomic_DNA"/>
</dbReference>
<protein>
    <submittedName>
        <fullName evidence="2">Uncharacterized protein</fullName>
    </submittedName>
</protein>
<accession>A0ABN3EYR6</accession>
<feature type="region of interest" description="Disordered" evidence="1">
    <location>
        <begin position="127"/>
        <end position="156"/>
    </location>
</feature>